<evidence type="ECO:0000256" key="3">
    <source>
        <dbReference type="ARBA" id="ARBA00022692"/>
    </source>
</evidence>
<evidence type="ECO:0000256" key="2">
    <source>
        <dbReference type="ARBA" id="ARBA00007862"/>
    </source>
</evidence>
<evidence type="ECO:0000256" key="7">
    <source>
        <dbReference type="SAM" id="MobiDB-lite"/>
    </source>
</evidence>
<keyword evidence="5 8" id="KW-0472">Membrane</keyword>
<dbReference type="GO" id="GO:0006508">
    <property type="term" value="P:proteolysis"/>
    <property type="evidence" value="ECO:0007669"/>
    <property type="project" value="UniProtKB-KW"/>
</dbReference>
<dbReference type="EMBL" id="JADKNH010000003">
    <property type="protein sequence ID" value="MBF4692768.1"/>
    <property type="molecule type" value="Genomic_DNA"/>
</dbReference>
<dbReference type="CDD" id="cd03405">
    <property type="entry name" value="SPFH_HflC"/>
    <property type="match status" value="1"/>
</dbReference>
<keyword evidence="10" id="KW-0378">Hydrolase</keyword>
<evidence type="ECO:0000256" key="4">
    <source>
        <dbReference type="ARBA" id="ARBA00022989"/>
    </source>
</evidence>
<dbReference type="InterPro" id="IPR036013">
    <property type="entry name" value="Band_7/SPFH_dom_sf"/>
</dbReference>
<feature type="compositionally biased region" description="Basic and acidic residues" evidence="7">
    <location>
        <begin position="1"/>
        <end position="22"/>
    </location>
</feature>
<comment type="similarity">
    <text evidence="2 6">Belongs to the band 7/mec-2 family. HflC subfamily.</text>
</comment>
<dbReference type="InterPro" id="IPR001107">
    <property type="entry name" value="Band_7"/>
</dbReference>
<sequence>MDIHQGEPKQESMNNDRKKFEQKFQQNSQDMKKQIKKNMRFVGFIIVFILALILLSNCFYIVRENELATVREFGDIKTIVVDAGNTDAQLQNDLDSRFKNVKIVHQKGLHFKVPFITTVEKDTSKLLTYISNSAQINTKDKIKYQINMYAQWEITHPGLFRSALGTVNGANTKIDEVAYAVVIEKVNSLTSLEFLTDKESLNSVLAVAVEDLNEKLANQGIVIKDMDVYRTILPASNIESTYKKMIAEREAIAQQIRSEGLELYQNTVADTDRKVAEIKASAIEEAEKIRGEADATALEVYAQGFSKDPSFYEYWRTLISYEKTIDENSVIYLNSDNEYLKFFKNN</sequence>
<dbReference type="SUPFAM" id="SSF117892">
    <property type="entry name" value="Band 7/SPFH domain"/>
    <property type="match status" value="1"/>
</dbReference>
<keyword evidence="11" id="KW-1185">Reference proteome</keyword>
<proteinExistence type="inferred from homology"/>
<evidence type="ECO:0000259" key="9">
    <source>
        <dbReference type="SMART" id="SM00244"/>
    </source>
</evidence>
<dbReference type="Proteomes" id="UP000614200">
    <property type="component" value="Unassembled WGS sequence"/>
</dbReference>
<feature type="domain" description="Band 7" evidence="9">
    <location>
        <begin position="57"/>
        <end position="245"/>
    </location>
</feature>
<reference evidence="10 11" key="1">
    <citation type="submission" date="2020-11" db="EMBL/GenBank/DDBJ databases">
        <title>Fusibacter basophilias sp. nov.</title>
        <authorList>
            <person name="Qiu D."/>
        </authorList>
    </citation>
    <scope>NUCLEOTIDE SEQUENCE [LARGE SCALE GENOMIC DNA]</scope>
    <source>
        <strain evidence="10 11">Q10-2</strain>
    </source>
</reference>
<evidence type="ECO:0000313" key="10">
    <source>
        <dbReference type="EMBL" id="MBF4692768.1"/>
    </source>
</evidence>
<evidence type="ECO:0000256" key="5">
    <source>
        <dbReference type="ARBA" id="ARBA00023136"/>
    </source>
</evidence>
<gene>
    <name evidence="10" type="ORF">ISU02_06540</name>
</gene>
<protein>
    <recommendedName>
        <fullName evidence="6">Protein HflC</fullName>
    </recommendedName>
</protein>
<feature type="region of interest" description="Disordered" evidence="7">
    <location>
        <begin position="1"/>
        <end position="27"/>
    </location>
</feature>
<name>A0ABR9ZQM5_9FIRM</name>
<organism evidence="10 11">
    <name type="scientific">Fusibacter ferrireducens</name>
    <dbReference type="NCBI Taxonomy" id="2785058"/>
    <lineage>
        <taxon>Bacteria</taxon>
        <taxon>Bacillati</taxon>
        <taxon>Bacillota</taxon>
        <taxon>Clostridia</taxon>
        <taxon>Eubacteriales</taxon>
        <taxon>Eubacteriales Family XII. Incertae Sedis</taxon>
        <taxon>Fusibacter</taxon>
    </lineage>
</organism>
<comment type="caution">
    <text evidence="10">The sequence shown here is derived from an EMBL/GenBank/DDBJ whole genome shotgun (WGS) entry which is preliminary data.</text>
</comment>
<accession>A0ABR9ZQM5</accession>
<keyword evidence="3 8" id="KW-0812">Transmembrane</keyword>
<dbReference type="SMART" id="SM00244">
    <property type="entry name" value="PHB"/>
    <property type="match status" value="1"/>
</dbReference>
<feature type="transmembrane region" description="Helical" evidence="8">
    <location>
        <begin position="41"/>
        <end position="62"/>
    </location>
</feature>
<comment type="function">
    <text evidence="6">HflC and HflK could regulate a protease.</text>
</comment>
<comment type="subcellular location">
    <subcellularLocation>
        <location evidence="1">Membrane</location>
    </subcellularLocation>
</comment>
<keyword evidence="10" id="KW-0645">Protease</keyword>
<dbReference type="PANTHER" id="PTHR42911:SF1">
    <property type="entry name" value="MODULATOR OF FTSH PROTEASE HFLC"/>
    <property type="match status" value="1"/>
</dbReference>
<evidence type="ECO:0000256" key="6">
    <source>
        <dbReference type="PIRNR" id="PIRNR005651"/>
    </source>
</evidence>
<dbReference type="Gene3D" id="3.30.479.30">
    <property type="entry name" value="Band 7 domain"/>
    <property type="match status" value="1"/>
</dbReference>
<keyword evidence="4 8" id="KW-1133">Transmembrane helix</keyword>
<dbReference type="Pfam" id="PF01145">
    <property type="entry name" value="Band_7"/>
    <property type="match status" value="1"/>
</dbReference>
<evidence type="ECO:0000313" key="11">
    <source>
        <dbReference type="Proteomes" id="UP000614200"/>
    </source>
</evidence>
<dbReference type="PANTHER" id="PTHR42911">
    <property type="entry name" value="MODULATOR OF FTSH PROTEASE HFLC"/>
    <property type="match status" value="1"/>
</dbReference>
<dbReference type="RefSeq" id="WP_194701005.1">
    <property type="nucleotide sequence ID" value="NZ_JADKNH010000003.1"/>
</dbReference>
<evidence type="ECO:0000256" key="1">
    <source>
        <dbReference type="ARBA" id="ARBA00004370"/>
    </source>
</evidence>
<dbReference type="PIRSF" id="PIRSF005651">
    <property type="entry name" value="HflC"/>
    <property type="match status" value="1"/>
</dbReference>
<evidence type="ECO:0000256" key="8">
    <source>
        <dbReference type="SAM" id="Phobius"/>
    </source>
</evidence>
<dbReference type="InterPro" id="IPR010200">
    <property type="entry name" value="HflC"/>
</dbReference>
<dbReference type="GO" id="GO:0008233">
    <property type="term" value="F:peptidase activity"/>
    <property type="evidence" value="ECO:0007669"/>
    <property type="project" value="UniProtKB-KW"/>
</dbReference>